<organism evidence="5 6">
    <name type="scientific">Plakobranchus ocellatus</name>
    <dbReference type="NCBI Taxonomy" id="259542"/>
    <lineage>
        <taxon>Eukaryota</taxon>
        <taxon>Metazoa</taxon>
        <taxon>Spiralia</taxon>
        <taxon>Lophotrochozoa</taxon>
        <taxon>Mollusca</taxon>
        <taxon>Gastropoda</taxon>
        <taxon>Heterobranchia</taxon>
        <taxon>Euthyneura</taxon>
        <taxon>Panpulmonata</taxon>
        <taxon>Sacoglossa</taxon>
        <taxon>Placobranchoidea</taxon>
        <taxon>Plakobranchidae</taxon>
        <taxon>Plakobranchus</taxon>
    </lineage>
</organism>
<dbReference type="GO" id="GO:0000786">
    <property type="term" value="C:nucleosome"/>
    <property type="evidence" value="ECO:0007669"/>
    <property type="project" value="InterPro"/>
</dbReference>
<protein>
    <submittedName>
        <fullName evidence="5">Heterochromatin protein 1-binding protein 3</fullName>
    </submittedName>
</protein>
<feature type="compositionally biased region" description="Basic and acidic residues" evidence="3">
    <location>
        <begin position="185"/>
        <end position="195"/>
    </location>
</feature>
<proteinExistence type="inferred from homology"/>
<dbReference type="AlphaFoldDB" id="A0AAV3YAX2"/>
<evidence type="ECO:0000256" key="3">
    <source>
        <dbReference type="SAM" id="MobiDB-lite"/>
    </source>
</evidence>
<dbReference type="Pfam" id="PF00538">
    <property type="entry name" value="Linker_histone"/>
    <property type="match status" value="1"/>
</dbReference>
<feature type="compositionally biased region" description="Basic residues" evidence="3">
    <location>
        <begin position="364"/>
        <end position="374"/>
    </location>
</feature>
<dbReference type="GO" id="GO:0005634">
    <property type="term" value="C:nucleus"/>
    <property type="evidence" value="ECO:0007669"/>
    <property type="project" value="UniProtKB-SubCell"/>
</dbReference>
<dbReference type="EMBL" id="BLXT01000744">
    <property type="protein sequence ID" value="GFN79904.1"/>
    <property type="molecule type" value="Genomic_DNA"/>
</dbReference>
<dbReference type="InterPro" id="IPR005818">
    <property type="entry name" value="Histone_H1/H5_H15"/>
</dbReference>
<gene>
    <name evidence="5" type="ORF">PoB_000641000</name>
</gene>
<dbReference type="SUPFAM" id="SSF46785">
    <property type="entry name" value="Winged helix' DNA-binding domain"/>
    <property type="match status" value="1"/>
</dbReference>
<evidence type="ECO:0000313" key="6">
    <source>
        <dbReference type="Proteomes" id="UP000735302"/>
    </source>
</evidence>
<keyword evidence="1 2" id="KW-0238">DNA-binding</keyword>
<feature type="compositionally biased region" description="Basic residues" evidence="3">
    <location>
        <begin position="161"/>
        <end position="171"/>
    </location>
</feature>
<dbReference type="InterPro" id="IPR036390">
    <property type="entry name" value="WH_DNA-bd_sf"/>
</dbReference>
<feature type="compositionally biased region" description="Basic residues" evidence="3">
    <location>
        <begin position="235"/>
        <end position="249"/>
    </location>
</feature>
<dbReference type="Proteomes" id="UP000735302">
    <property type="component" value="Unassembled WGS sequence"/>
</dbReference>
<name>A0AAV3YAX2_9GAST</name>
<sequence length="374" mass="41281">MILRNFHQLYDTFSMNIMFTKHLNDMICAAIIACHEPKAASGHQIKKYISRYHPDFQVDSKPDRFKKALIRAAERNMIVQVSGIGANGSFQLCESFVPSPRVLSGEAASSSEDESDSSDEEPVYVSKGTKSRGVPKKKLVKKREVKKPGPVPKKAASVRKLVSKIKAKLKPGLKAGNKVGKGTFKRRDGKSSPDKVRKKSFASSNDSVDLKEEPVHTPRKSQSGRGPSRLPSAKKSPKSKRPLKPGRRQNHTDSPSHDEEDADILEEKPEYTPRKSQSRGGPGRNTVQEEQKVSTKKPKNKSENSSPVEKRNRAKGGGSFTTLKMNFAEDGDDADADSEPEYTPRKSSSRGGGERDQSLSSNKAKGKKKSKKRP</sequence>
<dbReference type="GO" id="GO:0006334">
    <property type="term" value="P:nucleosome assembly"/>
    <property type="evidence" value="ECO:0007669"/>
    <property type="project" value="InterPro"/>
</dbReference>
<evidence type="ECO:0000313" key="5">
    <source>
        <dbReference type="EMBL" id="GFN79904.1"/>
    </source>
</evidence>
<dbReference type="PROSITE" id="PS51504">
    <property type="entry name" value="H15"/>
    <property type="match status" value="1"/>
</dbReference>
<accession>A0AAV3YAX2</accession>
<dbReference type="SMART" id="SM00526">
    <property type="entry name" value="H15"/>
    <property type="match status" value="1"/>
</dbReference>
<comment type="subcellular location">
    <subcellularLocation>
        <location evidence="2">Nucleus</location>
    </subcellularLocation>
</comment>
<feature type="region of interest" description="Disordered" evidence="3">
    <location>
        <begin position="104"/>
        <end position="374"/>
    </location>
</feature>
<feature type="domain" description="H15" evidence="4">
    <location>
        <begin position="19"/>
        <end position="94"/>
    </location>
</feature>
<evidence type="ECO:0000256" key="1">
    <source>
        <dbReference type="ARBA" id="ARBA00023125"/>
    </source>
</evidence>
<feature type="compositionally biased region" description="Basic residues" evidence="3">
    <location>
        <begin position="129"/>
        <end position="145"/>
    </location>
</feature>
<comment type="caution">
    <text evidence="5">The sequence shown here is derived from an EMBL/GenBank/DDBJ whole genome shotgun (WGS) entry which is preliminary data.</text>
</comment>
<evidence type="ECO:0000259" key="4">
    <source>
        <dbReference type="PROSITE" id="PS51504"/>
    </source>
</evidence>
<keyword evidence="2" id="KW-0158">Chromosome</keyword>
<evidence type="ECO:0000256" key="2">
    <source>
        <dbReference type="RuleBase" id="RU003894"/>
    </source>
</evidence>
<reference evidence="5 6" key="1">
    <citation type="journal article" date="2021" name="Elife">
        <title>Chloroplast acquisition without the gene transfer in kleptoplastic sea slugs, Plakobranchus ocellatus.</title>
        <authorList>
            <person name="Maeda T."/>
            <person name="Takahashi S."/>
            <person name="Yoshida T."/>
            <person name="Shimamura S."/>
            <person name="Takaki Y."/>
            <person name="Nagai Y."/>
            <person name="Toyoda A."/>
            <person name="Suzuki Y."/>
            <person name="Arimoto A."/>
            <person name="Ishii H."/>
            <person name="Satoh N."/>
            <person name="Nishiyama T."/>
            <person name="Hasebe M."/>
            <person name="Maruyama T."/>
            <person name="Minagawa J."/>
            <person name="Obokata J."/>
            <person name="Shigenobu S."/>
        </authorList>
    </citation>
    <scope>NUCLEOTIDE SEQUENCE [LARGE SCALE GENOMIC DNA]</scope>
</reference>
<feature type="compositionally biased region" description="Acidic residues" evidence="3">
    <location>
        <begin position="329"/>
        <end position="340"/>
    </location>
</feature>
<dbReference type="PRINTS" id="PR00624">
    <property type="entry name" value="HISTONEH5"/>
</dbReference>
<comment type="similarity">
    <text evidence="2">Belongs to the histone H1/H5 family.</text>
</comment>
<dbReference type="InterPro" id="IPR036388">
    <property type="entry name" value="WH-like_DNA-bd_sf"/>
</dbReference>
<dbReference type="Gene3D" id="1.10.10.10">
    <property type="entry name" value="Winged helix-like DNA-binding domain superfamily/Winged helix DNA-binding domain"/>
    <property type="match status" value="1"/>
</dbReference>
<feature type="compositionally biased region" description="Acidic residues" evidence="3">
    <location>
        <begin position="111"/>
        <end position="122"/>
    </location>
</feature>
<dbReference type="GO" id="GO:0030527">
    <property type="term" value="F:structural constituent of chromatin"/>
    <property type="evidence" value="ECO:0007669"/>
    <property type="project" value="InterPro"/>
</dbReference>
<keyword evidence="2" id="KW-0539">Nucleus</keyword>
<dbReference type="InterPro" id="IPR005819">
    <property type="entry name" value="H1/H5"/>
</dbReference>
<dbReference type="GO" id="GO:0003677">
    <property type="term" value="F:DNA binding"/>
    <property type="evidence" value="ECO:0007669"/>
    <property type="project" value="UniProtKB-KW"/>
</dbReference>
<keyword evidence="6" id="KW-1185">Reference proteome</keyword>